<dbReference type="InterPro" id="IPR004360">
    <property type="entry name" value="Glyas_Fos-R_dOase_dom"/>
</dbReference>
<gene>
    <name evidence="2" type="ORF">E1757_18085</name>
</gene>
<dbReference type="InterPro" id="IPR037523">
    <property type="entry name" value="VOC_core"/>
</dbReference>
<dbReference type="OrthoDB" id="291991at2"/>
<dbReference type="Pfam" id="PF00903">
    <property type="entry name" value="Glyoxalase"/>
    <property type="match status" value="1"/>
</dbReference>
<dbReference type="SUPFAM" id="SSF54593">
    <property type="entry name" value="Glyoxalase/Bleomycin resistance protein/Dihydroxybiphenyl dioxygenase"/>
    <property type="match status" value="1"/>
</dbReference>
<name>A0A4R5KM41_9BACL</name>
<comment type="caution">
    <text evidence="2">The sequence shown here is derived from an EMBL/GenBank/DDBJ whole genome shotgun (WGS) entry which is preliminary data.</text>
</comment>
<accession>A0A4R5KM41</accession>
<feature type="domain" description="VOC" evidence="1">
    <location>
        <begin position="7"/>
        <end position="125"/>
    </location>
</feature>
<evidence type="ECO:0000313" key="2">
    <source>
        <dbReference type="EMBL" id="TDF96292.1"/>
    </source>
</evidence>
<evidence type="ECO:0000313" key="3">
    <source>
        <dbReference type="Proteomes" id="UP000295636"/>
    </source>
</evidence>
<sequence length="132" mass="15245">MTANSFRLQIIELPVKNVKESAKWYTEMFGLDYCFPYNEGDEEAWLNVNGMGFGLILSNELPKYFVTAQGVRKPFFTFQVDNIKELHEEMTRKGVQVQDMIYKQGGGYSFQFFDPDGHLLGIWGGWPKKENG</sequence>
<organism evidence="2 3">
    <name type="scientific">Paenibacillus piri</name>
    <dbReference type="NCBI Taxonomy" id="2547395"/>
    <lineage>
        <taxon>Bacteria</taxon>
        <taxon>Bacillati</taxon>
        <taxon>Bacillota</taxon>
        <taxon>Bacilli</taxon>
        <taxon>Bacillales</taxon>
        <taxon>Paenibacillaceae</taxon>
        <taxon>Paenibacillus</taxon>
    </lineage>
</organism>
<reference evidence="2 3" key="1">
    <citation type="submission" date="2019-03" db="EMBL/GenBank/DDBJ databases">
        <title>This is whole genome sequence of Paenibacillus sp MS74 strain.</title>
        <authorList>
            <person name="Trinh H.N."/>
        </authorList>
    </citation>
    <scope>NUCLEOTIDE SEQUENCE [LARGE SCALE GENOMIC DNA]</scope>
    <source>
        <strain evidence="2 3">MS74</strain>
    </source>
</reference>
<dbReference type="EMBL" id="SMRT01000008">
    <property type="protein sequence ID" value="TDF96292.1"/>
    <property type="molecule type" value="Genomic_DNA"/>
</dbReference>
<evidence type="ECO:0000259" key="1">
    <source>
        <dbReference type="PROSITE" id="PS51819"/>
    </source>
</evidence>
<proteinExistence type="predicted"/>
<dbReference type="PROSITE" id="PS51819">
    <property type="entry name" value="VOC"/>
    <property type="match status" value="1"/>
</dbReference>
<dbReference type="InterPro" id="IPR029068">
    <property type="entry name" value="Glyas_Bleomycin-R_OHBP_Dase"/>
</dbReference>
<dbReference type="Gene3D" id="3.10.180.10">
    <property type="entry name" value="2,3-Dihydroxybiphenyl 1,2-Dioxygenase, domain 1"/>
    <property type="match status" value="1"/>
</dbReference>
<keyword evidence="3" id="KW-1185">Reference proteome</keyword>
<dbReference type="RefSeq" id="WP_133230583.1">
    <property type="nucleotide sequence ID" value="NZ_SMRT01000008.1"/>
</dbReference>
<dbReference type="Proteomes" id="UP000295636">
    <property type="component" value="Unassembled WGS sequence"/>
</dbReference>
<protein>
    <submittedName>
        <fullName evidence="2">VOC family protein</fullName>
    </submittedName>
</protein>
<dbReference type="AlphaFoldDB" id="A0A4R5KM41"/>
<dbReference type="CDD" id="cd06587">
    <property type="entry name" value="VOC"/>
    <property type="match status" value="1"/>
</dbReference>